<organism evidence="4 5">
    <name type="scientific">Cellvibrio polysaccharolyticus</name>
    <dbReference type="NCBI Taxonomy" id="2082724"/>
    <lineage>
        <taxon>Bacteria</taxon>
        <taxon>Pseudomonadati</taxon>
        <taxon>Pseudomonadota</taxon>
        <taxon>Gammaproteobacteria</taxon>
        <taxon>Cellvibrionales</taxon>
        <taxon>Cellvibrionaceae</taxon>
        <taxon>Cellvibrio</taxon>
    </lineage>
</organism>
<dbReference type="SUPFAM" id="SSF48600">
    <property type="entry name" value="Chorismate mutase II"/>
    <property type="match status" value="1"/>
</dbReference>
<dbReference type="AlphaFoldDB" id="A0A928V2F7"/>
<dbReference type="Proteomes" id="UP000652567">
    <property type="component" value="Unassembled WGS sequence"/>
</dbReference>
<dbReference type="EC" id="5.4.99.5" evidence="1"/>
<keyword evidence="2" id="KW-0413">Isomerase</keyword>
<evidence type="ECO:0000256" key="2">
    <source>
        <dbReference type="ARBA" id="ARBA00023235"/>
    </source>
</evidence>
<dbReference type="GO" id="GO:0046417">
    <property type="term" value="P:chorismate metabolic process"/>
    <property type="evidence" value="ECO:0007669"/>
    <property type="project" value="InterPro"/>
</dbReference>
<dbReference type="Pfam" id="PF01817">
    <property type="entry name" value="CM_2"/>
    <property type="match status" value="1"/>
</dbReference>
<protein>
    <recommendedName>
        <fullName evidence="1">chorismate mutase</fullName>
        <ecNumber evidence="1">5.4.99.5</ecNumber>
    </recommendedName>
</protein>
<accession>A0A928V2F7</accession>
<feature type="domain" description="Chorismate mutase" evidence="3">
    <location>
        <begin position="3"/>
        <end position="93"/>
    </location>
</feature>
<evidence type="ECO:0000313" key="5">
    <source>
        <dbReference type="Proteomes" id="UP000652567"/>
    </source>
</evidence>
<dbReference type="PANTHER" id="PTHR38041:SF1">
    <property type="entry name" value="CHORISMATE MUTASE"/>
    <property type="match status" value="1"/>
</dbReference>
<dbReference type="PROSITE" id="PS51168">
    <property type="entry name" value="CHORISMATE_MUT_2"/>
    <property type="match status" value="1"/>
</dbReference>
<comment type="caution">
    <text evidence="4">The sequence shown here is derived from an EMBL/GenBank/DDBJ whole genome shotgun (WGS) entry which is preliminary data.</text>
</comment>
<keyword evidence="5" id="KW-1185">Reference proteome</keyword>
<dbReference type="InterPro" id="IPR051331">
    <property type="entry name" value="Chorismate_mutase-related"/>
</dbReference>
<dbReference type="InterPro" id="IPR036979">
    <property type="entry name" value="CM_dom_sf"/>
</dbReference>
<sequence>MNRKTVDSLDAVRTEINRIDQQLVALLGERGHYVKQAAAFKKTTDDVRAPKRVEEVIARVKTLAETHAANPAVVEAVYRAMIDAFINAELEEHAALQSS</sequence>
<dbReference type="PANTHER" id="PTHR38041">
    <property type="entry name" value="CHORISMATE MUTASE"/>
    <property type="match status" value="1"/>
</dbReference>
<evidence type="ECO:0000313" key="4">
    <source>
        <dbReference type="EMBL" id="MBE8716568.1"/>
    </source>
</evidence>
<dbReference type="EMBL" id="PRDL01000001">
    <property type="protein sequence ID" value="MBE8716568.1"/>
    <property type="molecule type" value="Genomic_DNA"/>
</dbReference>
<reference evidence="4" key="1">
    <citation type="submission" date="2018-07" db="EMBL/GenBank/DDBJ databases">
        <title>Genome assembly of strain Ka43.</title>
        <authorList>
            <person name="Kukolya J."/>
            <person name="Nagy I."/>
            <person name="Horvath B."/>
            <person name="Toth A."/>
        </authorList>
    </citation>
    <scope>NUCLEOTIDE SEQUENCE</scope>
    <source>
        <strain evidence="4">KB43</strain>
    </source>
</reference>
<evidence type="ECO:0000256" key="1">
    <source>
        <dbReference type="ARBA" id="ARBA00012404"/>
    </source>
</evidence>
<gene>
    <name evidence="4" type="ORF">C4F51_05125</name>
</gene>
<proteinExistence type="predicted"/>
<dbReference type="RefSeq" id="WP_193907737.1">
    <property type="nucleotide sequence ID" value="NZ_PRDL01000001.1"/>
</dbReference>
<dbReference type="SMART" id="SM00830">
    <property type="entry name" value="CM_2"/>
    <property type="match status" value="1"/>
</dbReference>
<dbReference type="Gene3D" id="1.20.59.10">
    <property type="entry name" value="Chorismate mutase"/>
    <property type="match status" value="1"/>
</dbReference>
<dbReference type="InterPro" id="IPR036263">
    <property type="entry name" value="Chorismate_II_sf"/>
</dbReference>
<dbReference type="InterPro" id="IPR002701">
    <property type="entry name" value="CM_II_prokaryot"/>
</dbReference>
<evidence type="ECO:0000259" key="3">
    <source>
        <dbReference type="PROSITE" id="PS51168"/>
    </source>
</evidence>
<name>A0A928V2F7_9GAMM</name>
<dbReference type="GO" id="GO:0004106">
    <property type="term" value="F:chorismate mutase activity"/>
    <property type="evidence" value="ECO:0007669"/>
    <property type="project" value="UniProtKB-EC"/>
</dbReference>
<dbReference type="GO" id="GO:0009697">
    <property type="term" value="P:salicylic acid biosynthetic process"/>
    <property type="evidence" value="ECO:0007669"/>
    <property type="project" value="TreeGrafter"/>
</dbReference>